<organism evidence="1 2">
    <name type="scientific">Peribacillus cavernae</name>
    <dbReference type="NCBI Taxonomy" id="1674310"/>
    <lineage>
        <taxon>Bacteria</taxon>
        <taxon>Bacillati</taxon>
        <taxon>Bacillota</taxon>
        <taxon>Bacilli</taxon>
        <taxon>Bacillales</taxon>
        <taxon>Bacillaceae</taxon>
        <taxon>Peribacillus</taxon>
    </lineage>
</organism>
<gene>
    <name evidence="1" type="ORF">ELQ35_04570</name>
</gene>
<dbReference type="AlphaFoldDB" id="A0A433HRA6"/>
<evidence type="ECO:0000313" key="1">
    <source>
        <dbReference type="EMBL" id="RUQ30876.1"/>
    </source>
</evidence>
<dbReference type="Gene3D" id="3.20.20.140">
    <property type="entry name" value="Metal-dependent hydrolases"/>
    <property type="match status" value="1"/>
</dbReference>
<dbReference type="RefSeq" id="WP_126863661.1">
    <property type="nucleotide sequence ID" value="NZ_JAUSTX010000005.1"/>
</dbReference>
<evidence type="ECO:0000313" key="2">
    <source>
        <dbReference type="Proteomes" id="UP000267430"/>
    </source>
</evidence>
<dbReference type="InterPro" id="IPR032466">
    <property type="entry name" value="Metal_Hydrolase"/>
</dbReference>
<accession>A0A433HRA6</accession>
<proteinExistence type="predicted"/>
<keyword evidence="2" id="KW-1185">Reference proteome</keyword>
<reference evidence="1 2" key="1">
    <citation type="submission" date="2018-12" db="EMBL/GenBank/DDBJ databases">
        <title>Bacillus chawlae sp. nov., Bacillus glennii sp. nov., and Bacillus saganii sp. nov. Isolated from the Vehicle Assembly Building at Kennedy Space Center where the Viking Spacecraft were Assembled.</title>
        <authorList>
            <person name="Seuylemezian A."/>
            <person name="Vaishampayan P."/>
        </authorList>
    </citation>
    <scope>NUCLEOTIDE SEQUENCE [LARGE SCALE GENOMIC DNA]</scope>
    <source>
        <strain evidence="1 2">L5</strain>
    </source>
</reference>
<dbReference type="EMBL" id="RYZZ01000006">
    <property type="protein sequence ID" value="RUQ30876.1"/>
    <property type="molecule type" value="Genomic_DNA"/>
</dbReference>
<protein>
    <submittedName>
        <fullName evidence="1">Uncharacterized protein</fullName>
    </submittedName>
</protein>
<dbReference type="OrthoDB" id="9807210at2"/>
<name>A0A433HRA6_9BACI</name>
<dbReference type="SUPFAM" id="SSF51556">
    <property type="entry name" value="Metallo-dependent hydrolases"/>
    <property type="match status" value="1"/>
</dbReference>
<comment type="caution">
    <text evidence="1">The sequence shown here is derived from an EMBL/GenBank/DDBJ whole genome shotgun (WGS) entry which is preliminary data.</text>
</comment>
<sequence length="88" mass="9309">MKVVCAPSSSLHNDYGNIVQGKIPEMLEMGVAVGLGSNHTSSGIIDIVLEMFLASKVYKEVRTNASVIPPERSIEIATINGCTLCAMG</sequence>
<dbReference type="Proteomes" id="UP000267430">
    <property type="component" value="Unassembled WGS sequence"/>
</dbReference>